<dbReference type="PANTHER" id="PTHR11476:SF7">
    <property type="entry name" value="HISTIDINE--TRNA LIGASE"/>
    <property type="match status" value="1"/>
</dbReference>
<evidence type="ECO:0000259" key="9">
    <source>
        <dbReference type="PROSITE" id="PS50862"/>
    </source>
</evidence>
<keyword evidence="7 10" id="KW-0436">Ligase</keyword>
<feature type="binding site" evidence="8">
    <location>
        <position position="114"/>
    </location>
    <ligand>
        <name>L-histidine</name>
        <dbReference type="ChEBI" id="CHEBI:57595"/>
    </ligand>
</feature>
<dbReference type="InterPro" id="IPR006195">
    <property type="entry name" value="aa-tRNA-synth_II"/>
</dbReference>
<dbReference type="RefSeq" id="WP_010882086.1">
    <property type="nucleotide sequence ID" value="NC_016843.1"/>
</dbReference>
<feature type="binding site" evidence="8">
    <location>
        <begin position="84"/>
        <end position="86"/>
    </location>
    <ligand>
        <name>L-histidine</name>
        <dbReference type="ChEBI" id="CHEBI:57595"/>
    </ligand>
</feature>
<dbReference type="EC" id="6.1.1.21" evidence="7"/>
<dbReference type="AlphaFoldDB" id="A0AAU8PM30"/>
<proteinExistence type="inferred from homology"/>
<dbReference type="Proteomes" id="UP000008192">
    <property type="component" value="Chromosome"/>
</dbReference>
<dbReference type="SUPFAM" id="SSF55681">
    <property type="entry name" value="Class II aaRS and biotin synthetases"/>
    <property type="match status" value="1"/>
</dbReference>
<dbReference type="EMBL" id="CP002376">
    <property type="protein sequence ID" value="AEZ59902.1"/>
    <property type="molecule type" value="Genomic_DNA"/>
</dbReference>
<feature type="binding site" evidence="8">
    <location>
        <position position="279"/>
    </location>
    <ligand>
        <name>L-histidine</name>
        <dbReference type="ChEBI" id="CHEBI:57595"/>
    </ligand>
</feature>
<dbReference type="PROSITE" id="PS50862">
    <property type="entry name" value="AA_TRNA_LIGASE_II"/>
    <property type="match status" value="1"/>
</dbReference>
<dbReference type="GO" id="GO:0005737">
    <property type="term" value="C:cytoplasm"/>
    <property type="evidence" value="ECO:0007669"/>
    <property type="project" value="UniProtKB-SubCell"/>
</dbReference>
<evidence type="ECO:0000256" key="3">
    <source>
        <dbReference type="ARBA" id="ARBA00022741"/>
    </source>
</evidence>
<comment type="similarity">
    <text evidence="1 7">Belongs to the class-II aminoacyl-tRNA synthetase family.</text>
</comment>
<dbReference type="Gene3D" id="3.30.930.10">
    <property type="entry name" value="Bira Bifunctional Protein, Domain 2"/>
    <property type="match status" value="1"/>
</dbReference>
<comment type="subcellular location">
    <subcellularLocation>
        <location evidence="7">Cytoplasm</location>
    </subcellularLocation>
</comment>
<dbReference type="GeneID" id="93876410"/>
<evidence type="ECO:0000256" key="5">
    <source>
        <dbReference type="ARBA" id="ARBA00022917"/>
    </source>
</evidence>
<evidence type="ECO:0000313" key="10">
    <source>
        <dbReference type="EMBL" id="AEZ59902.1"/>
    </source>
</evidence>
<accession>A0AAU8PM30</accession>
<dbReference type="InterPro" id="IPR041715">
    <property type="entry name" value="HisRS-like_core"/>
</dbReference>
<dbReference type="InterPro" id="IPR045864">
    <property type="entry name" value="aa-tRNA-synth_II/BPL/LPL"/>
</dbReference>
<dbReference type="PIRSF" id="PIRSF001549">
    <property type="entry name" value="His-tRNA_synth"/>
    <property type="match status" value="1"/>
</dbReference>
<evidence type="ECO:0000256" key="2">
    <source>
        <dbReference type="ARBA" id="ARBA00011738"/>
    </source>
</evidence>
<keyword evidence="3 7" id="KW-0547">Nucleotide-binding</keyword>
<dbReference type="GO" id="GO:0005524">
    <property type="term" value="F:ATP binding"/>
    <property type="evidence" value="ECO:0007669"/>
    <property type="project" value="UniProtKB-UniRule"/>
</dbReference>
<gene>
    <name evidence="7 10" type="primary">hisS</name>
    <name evidence="10" type="ordered locus">TPEGAU_0641</name>
</gene>
<organism evidence="10 11">
    <name type="scientific">Treponema pallidum subsp. pertenue (strain Gauthier)</name>
    <dbReference type="NCBI Taxonomy" id="491080"/>
    <lineage>
        <taxon>Bacteria</taxon>
        <taxon>Pseudomonadati</taxon>
        <taxon>Spirochaetota</taxon>
        <taxon>Spirochaetia</taxon>
        <taxon>Spirochaetales</taxon>
        <taxon>Treponemataceae</taxon>
        <taxon>Treponema</taxon>
    </lineage>
</organism>
<dbReference type="InterPro" id="IPR004516">
    <property type="entry name" value="HisRS/HisZ"/>
</dbReference>
<dbReference type="CDD" id="cd00773">
    <property type="entry name" value="HisRS-like_core"/>
    <property type="match status" value="1"/>
</dbReference>
<dbReference type="GO" id="GO:0006427">
    <property type="term" value="P:histidyl-tRNA aminoacylation"/>
    <property type="evidence" value="ECO:0007669"/>
    <property type="project" value="UniProtKB-UniRule"/>
</dbReference>
<evidence type="ECO:0000256" key="1">
    <source>
        <dbReference type="ARBA" id="ARBA00008226"/>
    </source>
</evidence>
<evidence type="ECO:0000256" key="7">
    <source>
        <dbReference type="HAMAP-Rule" id="MF_00127"/>
    </source>
</evidence>
<keyword evidence="7" id="KW-0963">Cytoplasm</keyword>
<dbReference type="SMR" id="A0AAU8PM30"/>
<dbReference type="HAMAP" id="MF_00127">
    <property type="entry name" value="His_tRNA_synth"/>
    <property type="match status" value="1"/>
</dbReference>
<comment type="subunit">
    <text evidence="2 7">Homodimer.</text>
</comment>
<dbReference type="KEGG" id="tpg:TPEGAU_0641"/>
<dbReference type="GO" id="GO:0004821">
    <property type="term" value="F:histidine-tRNA ligase activity"/>
    <property type="evidence" value="ECO:0007669"/>
    <property type="project" value="UniProtKB-UniRule"/>
</dbReference>
<evidence type="ECO:0000256" key="4">
    <source>
        <dbReference type="ARBA" id="ARBA00022840"/>
    </source>
</evidence>
<reference evidence="11" key="1">
    <citation type="journal article" date="2012" name="PLoS Negl. Trop. Dis.">
        <title>Whole genome sequences of three Treponema pallidum ssp. pertenue strains: yaws and syphilis treponemes differ in less than 0.2% of the genome sequence.</title>
        <authorList>
            <person name="Cejkova D."/>
            <person name="Zobanikova M."/>
            <person name="Chen L."/>
            <person name="Pospisilova P."/>
            <person name="Strouhal M."/>
            <person name="Qin X."/>
            <person name="Mikalova L."/>
            <person name="Norris S.J."/>
            <person name="Muzny D.M."/>
            <person name="Gibbs R.A."/>
            <person name="Fulton L.L."/>
            <person name="Sodergren E."/>
            <person name="Weinstock G.M."/>
            <person name="Smajs D."/>
        </authorList>
    </citation>
    <scope>NUCLEOTIDE SEQUENCE [LARGE SCALE GENOMIC DNA]</scope>
    <source>
        <strain evidence="11">Gauthier</strain>
    </source>
</reference>
<keyword evidence="5 7" id="KW-0648">Protein biosynthesis</keyword>
<feature type="binding site" evidence="8">
    <location>
        <begin position="283"/>
        <end position="284"/>
    </location>
    <ligand>
        <name>L-histidine</name>
        <dbReference type="ChEBI" id="CHEBI:57595"/>
    </ligand>
</feature>
<comment type="catalytic activity">
    <reaction evidence="6 7">
        <text>tRNA(His) + L-histidine + ATP = L-histidyl-tRNA(His) + AMP + diphosphate + H(+)</text>
        <dbReference type="Rhea" id="RHEA:17313"/>
        <dbReference type="Rhea" id="RHEA-COMP:9665"/>
        <dbReference type="Rhea" id="RHEA-COMP:9689"/>
        <dbReference type="ChEBI" id="CHEBI:15378"/>
        <dbReference type="ChEBI" id="CHEBI:30616"/>
        <dbReference type="ChEBI" id="CHEBI:33019"/>
        <dbReference type="ChEBI" id="CHEBI:57595"/>
        <dbReference type="ChEBI" id="CHEBI:78442"/>
        <dbReference type="ChEBI" id="CHEBI:78527"/>
        <dbReference type="ChEBI" id="CHEBI:456215"/>
        <dbReference type="EC" id="6.1.1.21"/>
    </reaction>
</comment>
<evidence type="ECO:0000256" key="6">
    <source>
        <dbReference type="ARBA" id="ARBA00047639"/>
    </source>
</evidence>
<dbReference type="InterPro" id="IPR015807">
    <property type="entry name" value="His-tRNA-ligase"/>
</dbReference>
<feature type="binding site" evidence="8">
    <location>
        <position position="132"/>
    </location>
    <ligand>
        <name>L-histidine</name>
        <dbReference type="ChEBI" id="CHEBI:57595"/>
    </ligand>
</feature>
<keyword evidence="7" id="KW-0030">Aminoacyl-tRNA synthetase</keyword>
<protein>
    <recommendedName>
        <fullName evidence="7">Histidine--tRNA ligase</fullName>
        <ecNumber evidence="7">6.1.1.21</ecNumber>
    </recommendedName>
    <alternativeName>
        <fullName evidence="7">Histidyl-tRNA synthetase</fullName>
        <shortName evidence="7">HisRS</shortName>
    </alternativeName>
</protein>
<keyword evidence="4 7" id="KW-0067">ATP-binding</keyword>
<name>A0AAU8PM30_TREPG</name>
<dbReference type="NCBIfam" id="TIGR00442">
    <property type="entry name" value="hisS"/>
    <property type="match status" value="1"/>
</dbReference>
<evidence type="ECO:0000313" key="11">
    <source>
        <dbReference type="Proteomes" id="UP000008192"/>
    </source>
</evidence>
<feature type="domain" description="Aminoacyl-transfer RNA synthetases class-II family profile" evidence="9">
    <location>
        <begin position="37"/>
        <end position="381"/>
    </location>
</feature>
<dbReference type="PANTHER" id="PTHR11476">
    <property type="entry name" value="HISTIDYL-TRNA SYNTHETASE"/>
    <property type="match status" value="1"/>
</dbReference>
<feature type="binding site" evidence="8">
    <location>
        <position position="128"/>
    </location>
    <ligand>
        <name>L-histidine</name>
        <dbReference type="ChEBI" id="CHEBI:57595"/>
    </ligand>
</feature>
<evidence type="ECO:0000256" key="8">
    <source>
        <dbReference type="PIRSR" id="PIRSR001549-1"/>
    </source>
</evidence>
<sequence length="442" mass="50199">MRVGSAVSPKVLKGFRDLLPDEEIERALLVEKLTVALRQMGFVPIDTPALEYTEVLLRKSEGDTEKQMFRFVDKGGRDVALRFDLTVPLARFVATHYARLYFPFKRYHFAKVWRGEKPQMGRYREFTQCDFDIVGSDSVCADFEILKSIRHMLYMAGAEHIRIHVAHRGLFDRFLRALSLSDQAEHILRIIDKRAKMAPHVLTAQLESLCDPVRVQKIMTYVSAGEVDGVAPSFEHTLSAIETLTGGVSEESTRLRKIYELLCAVNIQSSYVFDPSITRGFDYYTGMVCETFLTQLPHIGSVCSGGRYDHLTALYMKDAVSGVGASIGLDRLYAAFQQLGMSREHVCFVQALIFCQDSALMDVYQKLCSYFAVQVATEVFPDPRKLSQQYAFAEKKGIRWGIFVEQRNAVVEDCLLVLRDLSTRKDTRLPAHEVRRRMAAEG</sequence>
<dbReference type="Pfam" id="PF13393">
    <property type="entry name" value="tRNA-synt_His"/>
    <property type="match status" value="1"/>
</dbReference>